<dbReference type="InterPro" id="IPR016181">
    <property type="entry name" value="Acyl_CoA_acyltransferase"/>
</dbReference>
<dbReference type="Proteomes" id="UP000284706">
    <property type="component" value="Unassembled WGS sequence"/>
</dbReference>
<dbReference type="SUPFAM" id="SSF55729">
    <property type="entry name" value="Acyl-CoA N-acyltransferases (Nat)"/>
    <property type="match status" value="1"/>
</dbReference>
<sequence>MPVGFASKEAQPKPGEKLIVTRGLHGQDDNIDLLASYFKEMQKATVETLNPDDLLSFATCAYYFGVISVETSTPPADPEDVGDEDAEGEPEDETEAVSESAYPPSSRAPSPPASSVATNFSIISPSDEEEDLSEDEIYSRYAALPEQEKVLKWREAFLDKLEEDDEPIVPPTRPEDFYEDVPKEEDVGMSDAQALQNTEHYINWPEDTPADHSQMAEDADLPSSQVPLPDLQFYPPIEPDLMDKEFGREYLEPEQYDTPAPQPPVIPTIPEMDAFIYEEALKYRDRLRALRVAEYERKQARRAREQAARPLAPAPVIGNKPIGLIYLWTSQTFNDPLHMGECSLGFYFAPAYRKREYLVEALNKAVAEAFEDQQCHRLQAIVVENEEKLYSLELLTASGFRHEGTRRRAFYSSIAHEWKDVTYFAMLATEWVYDNDNTSSSVRLRTSSLWDEILTRHQRELDELERLQQRTLKRSTSTETIRQRARDAAPSSIFDFSDAETQSMTGTEGSTSSAASGSKRRKLSSDIAGPSEIRSRLPIEVGTGGDGTAPRGLSQNVSSPTRSLSRVSQAAVGSSARRRRTGGLSFSSSSASSNASSSADWVMLDS</sequence>
<evidence type="ECO:0000256" key="1">
    <source>
        <dbReference type="SAM" id="MobiDB-lite"/>
    </source>
</evidence>
<feature type="region of interest" description="Disordered" evidence="1">
    <location>
        <begin position="473"/>
        <end position="606"/>
    </location>
</feature>
<dbReference type="InParanoid" id="A0A409YGR5"/>
<evidence type="ECO:0000313" key="3">
    <source>
        <dbReference type="Proteomes" id="UP000284706"/>
    </source>
</evidence>
<feature type="compositionally biased region" description="Acidic residues" evidence="1">
    <location>
        <begin position="77"/>
        <end position="96"/>
    </location>
</feature>
<dbReference type="Gene3D" id="3.40.630.30">
    <property type="match status" value="1"/>
</dbReference>
<dbReference type="InterPro" id="IPR051531">
    <property type="entry name" value="N-acetyltransferase"/>
</dbReference>
<proteinExistence type="predicted"/>
<feature type="compositionally biased region" description="Low complexity" evidence="1">
    <location>
        <begin position="503"/>
        <end position="517"/>
    </location>
</feature>
<protein>
    <recommendedName>
        <fullName evidence="4">N-acetyltransferase domain-containing protein</fullName>
    </recommendedName>
</protein>
<accession>A0A409YGR5</accession>
<name>A0A409YGR5_9AGAR</name>
<feature type="region of interest" description="Disordered" evidence="1">
    <location>
        <begin position="71"/>
        <end position="118"/>
    </location>
</feature>
<dbReference type="PANTHER" id="PTHR43792">
    <property type="entry name" value="GNAT FAMILY, PUTATIVE (AFU_ORTHOLOGUE AFUA_3G00765)-RELATED-RELATED"/>
    <property type="match status" value="1"/>
</dbReference>
<feature type="compositionally biased region" description="Low complexity" evidence="1">
    <location>
        <begin position="585"/>
        <end position="599"/>
    </location>
</feature>
<dbReference type="AlphaFoldDB" id="A0A409YGR5"/>
<feature type="compositionally biased region" description="Polar residues" evidence="1">
    <location>
        <begin position="553"/>
        <end position="572"/>
    </location>
</feature>
<evidence type="ECO:0008006" key="4">
    <source>
        <dbReference type="Google" id="ProtNLM"/>
    </source>
</evidence>
<comment type="caution">
    <text evidence="2">The sequence shown here is derived from an EMBL/GenBank/DDBJ whole genome shotgun (WGS) entry which is preliminary data.</text>
</comment>
<feature type="compositionally biased region" description="Low complexity" evidence="1">
    <location>
        <begin position="97"/>
        <end position="118"/>
    </location>
</feature>
<dbReference type="EMBL" id="NHYE01000865">
    <property type="protein sequence ID" value="PPR02213.1"/>
    <property type="molecule type" value="Genomic_DNA"/>
</dbReference>
<reference evidence="2 3" key="1">
    <citation type="journal article" date="2018" name="Evol. Lett.">
        <title>Horizontal gene cluster transfer increased hallucinogenic mushroom diversity.</title>
        <authorList>
            <person name="Reynolds H.T."/>
            <person name="Vijayakumar V."/>
            <person name="Gluck-Thaler E."/>
            <person name="Korotkin H.B."/>
            <person name="Matheny P.B."/>
            <person name="Slot J.C."/>
        </authorList>
    </citation>
    <scope>NUCLEOTIDE SEQUENCE [LARGE SCALE GENOMIC DNA]</scope>
    <source>
        <strain evidence="2 3">SRW20</strain>
    </source>
</reference>
<organism evidence="2 3">
    <name type="scientific">Gymnopilus dilepis</name>
    <dbReference type="NCBI Taxonomy" id="231916"/>
    <lineage>
        <taxon>Eukaryota</taxon>
        <taxon>Fungi</taxon>
        <taxon>Dikarya</taxon>
        <taxon>Basidiomycota</taxon>
        <taxon>Agaricomycotina</taxon>
        <taxon>Agaricomycetes</taxon>
        <taxon>Agaricomycetidae</taxon>
        <taxon>Agaricales</taxon>
        <taxon>Agaricineae</taxon>
        <taxon>Hymenogastraceae</taxon>
        <taxon>Gymnopilus</taxon>
    </lineage>
</organism>
<dbReference type="OrthoDB" id="64477at2759"/>
<gene>
    <name evidence="2" type="ORF">CVT26_012105</name>
</gene>
<keyword evidence="3" id="KW-1185">Reference proteome</keyword>
<evidence type="ECO:0000313" key="2">
    <source>
        <dbReference type="EMBL" id="PPR02213.1"/>
    </source>
</evidence>